<dbReference type="Gene3D" id="2.40.160.20">
    <property type="match status" value="1"/>
</dbReference>
<dbReference type="Pfam" id="PF13505">
    <property type="entry name" value="OMP_b-brl"/>
    <property type="match status" value="1"/>
</dbReference>
<dbReference type="EMBL" id="CP054140">
    <property type="protein sequence ID" value="QQG66663.1"/>
    <property type="molecule type" value="Genomic_DNA"/>
</dbReference>
<feature type="signal peptide" evidence="2">
    <location>
        <begin position="1"/>
        <end position="25"/>
    </location>
</feature>
<feature type="chain" id="PRO_5032317678" evidence="2">
    <location>
        <begin position="26"/>
        <end position="174"/>
    </location>
</feature>
<sequence>MYTQKRMHLLGLICAFFIFSSPALAIDLYGFASYWDKGDIDGKAGFGIGLGVPVFSDYIRLDSRIHFVKDSTFDGNDELTLIPFDVGLQAHLMPGMSIDPYALAGVSFVYADADKSDVDSSFGGYLGGGVEWTPFHIASFFGEAVYRFHELSGSRGSHIDLSGMTWNIGVRFSF</sequence>
<feature type="domain" description="Outer membrane protein beta-barrel" evidence="3">
    <location>
        <begin position="30"/>
        <end position="174"/>
    </location>
</feature>
<dbReference type="InterPro" id="IPR011250">
    <property type="entry name" value="OMP/PagP_B-barrel"/>
</dbReference>
<accession>A0A7T6ARK5</accession>
<dbReference type="KEGG" id="dog:HP555_12675"/>
<dbReference type="SUPFAM" id="SSF56925">
    <property type="entry name" value="OMPA-like"/>
    <property type="match status" value="1"/>
</dbReference>
<keyword evidence="5" id="KW-1185">Reference proteome</keyword>
<dbReference type="Proteomes" id="UP000596092">
    <property type="component" value="Chromosome"/>
</dbReference>
<evidence type="ECO:0000256" key="1">
    <source>
        <dbReference type="ARBA" id="ARBA00022729"/>
    </source>
</evidence>
<keyword evidence="1 2" id="KW-0732">Signal</keyword>
<dbReference type="AlphaFoldDB" id="A0A7T6ARK5"/>
<name>A0A7T6ARK5_9BACT</name>
<proteinExistence type="predicted"/>
<dbReference type="RefSeq" id="WP_199262946.1">
    <property type="nucleotide sequence ID" value="NZ_CP054140.1"/>
</dbReference>
<evidence type="ECO:0000313" key="5">
    <source>
        <dbReference type="Proteomes" id="UP000596092"/>
    </source>
</evidence>
<evidence type="ECO:0000313" key="4">
    <source>
        <dbReference type="EMBL" id="QQG66663.1"/>
    </source>
</evidence>
<dbReference type="InterPro" id="IPR027385">
    <property type="entry name" value="Beta-barrel_OMP"/>
</dbReference>
<gene>
    <name evidence="4" type="ORF">HP555_12675</name>
</gene>
<organism evidence="4 5">
    <name type="scientific">Desulfobulbus oligotrophicus</name>
    <dbReference type="NCBI Taxonomy" id="1909699"/>
    <lineage>
        <taxon>Bacteria</taxon>
        <taxon>Pseudomonadati</taxon>
        <taxon>Thermodesulfobacteriota</taxon>
        <taxon>Desulfobulbia</taxon>
        <taxon>Desulfobulbales</taxon>
        <taxon>Desulfobulbaceae</taxon>
        <taxon>Desulfobulbus</taxon>
    </lineage>
</organism>
<protein>
    <submittedName>
        <fullName evidence="4">Outer membrane beta-barrel protein</fullName>
    </submittedName>
</protein>
<evidence type="ECO:0000259" key="3">
    <source>
        <dbReference type="Pfam" id="PF13505"/>
    </source>
</evidence>
<reference evidence="4 5" key="1">
    <citation type="submission" date="2020-05" db="EMBL/GenBank/DDBJ databases">
        <title>Complete genome of Desulfobulbus oligotrophicus.</title>
        <authorList>
            <person name="Podar M."/>
        </authorList>
    </citation>
    <scope>NUCLEOTIDE SEQUENCE [LARGE SCALE GENOMIC DNA]</scope>
    <source>
        <strain evidence="4 5">Prop6</strain>
    </source>
</reference>
<evidence type="ECO:0000256" key="2">
    <source>
        <dbReference type="SAM" id="SignalP"/>
    </source>
</evidence>